<gene>
    <name evidence="4" type="ORF">SAMN05444407_11060</name>
</gene>
<dbReference type="STRING" id="1423959.SAMN05444407_11060"/>
<dbReference type="Pfam" id="PF18962">
    <property type="entry name" value="Por_Secre_tail"/>
    <property type="match status" value="1"/>
</dbReference>
<organism evidence="4 5">
    <name type="scientific">Chryseobacterium contaminans</name>
    <dbReference type="NCBI Taxonomy" id="1423959"/>
    <lineage>
        <taxon>Bacteria</taxon>
        <taxon>Pseudomonadati</taxon>
        <taxon>Bacteroidota</taxon>
        <taxon>Flavobacteriia</taxon>
        <taxon>Flavobacteriales</taxon>
        <taxon>Weeksellaceae</taxon>
        <taxon>Chryseobacterium group</taxon>
        <taxon>Chryseobacterium</taxon>
    </lineage>
</organism>
<dbReference type="InterPro" id="IPR026444">
    <property type="entry name" value="Secre_tail"/>
</dbReference>
<keyword evidence="1 2" id="KW-0732">Signal</keyword>
<feature type="signal peptide" evidence="2">
    <location>
        <begin position="1"/>
        <end position="19"/>
    </location>
</feature>
<feature type="domain" description="Secretion system C-terminal sorting" evidence="3">
    <location>
        <begin position="214"/>
        <end position="265"/>
    </location>
</feature>
<sequence length="268" mass="27833">MKKLYSFFATVVVASGIYAQQTIALSEDFAAYTAGGNTASTGSSAPNGTDVYNPGNATNPIPPVANFPSGSKVYSAGGMAKLGSSSAIGTMTSKSLDLSTDGGNVVITFDVKGWTATPSTIVVKVTNLTDQTVSYTAVMSGTPESKTVTFTGGQANSTVTFETTNTSFRAYLDNIVIKTVASGSLAVTEINKGKSIANFVKNTFVKNNEITFGADAKDVKIFNMFGQLVKEASVKANGTVNVAELTKGNYIVTGTVNNEAVSQKILKD</sequence>
<proteinExistence type="predicted"/>
<dbReference type="Proteomes" id="UP000184069">
    <property type="component" value="Unassembled WGS sequence"/>
</dbReference>
<reference evidence="4 5" key="1">
    <citation type="submission" date="2016-11" db="EMBL/GenBank/DDBJ databases">
        <authorList>
            <person name="Jaros S."/>
            <person name="Januszkiewicz K."/>
            <person name="Wedrychowicz H."/>
        </authorList>
    </citation>
    <scope>NUCLEOTIDE SEQUENCE [LARGE SCALE GENOMIC DNA]</scope>
    <source>
        <strain evidence="4 5">DSM 27621</strain>
    </source>
</reference>
<evidence type="ECO:0000256" key="2">
    <source>
        <dbReference type="SAM" id="SignalP"/>
    </source>
</evidence>
<dbReference type="AlphaFoldDB" id="A0A1M7GJ54"/>
<dbReference type="RefSeq" id="WP_073300534.1">
    <property type="nucleotide sequence ID" value="NZ_FRBM01000010.1"/>
</dbReference>
<dbReference type="NCBIfam" id="TIGR04183">
    <property type="entry name" value="Por_Secre_tail"/>
    <property type="match status" value="1"/>
</dbReference>
<evidence type="ECO:0000256" key="1">
    <source>
        <dbReference type="ARBA" id="ARBA00022729"/>
    </source>
</evidence>
<accession>A0A1M7GJ54</accession>
<feature type="chain" id="PRO_5013042648" evidence="2">
    <location>
        <begin position="20"/>
        <end position="268"/>
    </location>
</feature>
<dbReference type="EMBL" id="FRBM01000010">
    <property type="protein sequence ID" value="SHM16158.1"/>
    <property type="molecule type" value="Genomic_DNA"/>
</dbReference>
<evidence type="ECO:0000259" key="3">
    <source>
        <dbReference type="Pfam" id="PF18962"/>
    </source>
</evidence>
<evidence type="ECO:0000313" key="4">
    <source>
        <dbReference type="EMBL" id="SHM16158.1"/>
    </source>
</evidence>
<protein>
    <submittedName>
        <fullName evidence="4">Por secretion system C-terminal sorting domain-containing protein</fullName>
    </submittedName>
</protein>
<name>A0A1M7GJ54_9FLAO</name>
<evidence type="ECO:0000313" key="5">
    <source>
        <dbReference type="Proteomes" id="UP000184069"/>
    </source>
</evidence>